<dbReference type="STRING" id="559515.M4BCT3"/>
<evidence type="ECO:0000313" key="4">
    <source>
        <dbReference type="EnsemblProtists" id="HpaP804099"/>
    </source>
</evidence>
<name>M4BCT3_HYAAE</name>
<keyword evidence="1" id="KW-0547">Nucleotide-binding</keyword>
<dbReference type="InterPro" id="IPR006689">
    <property type="entry name" value="Small_GTPase_ARF/SAR"/>
</dbReference>
<evidence type="ECO:0000256" key="3">
    <source>
        <dbReference type="SAM" id="MobiDB-lite"/>
    </source>
</evidence>
<dbReference type="InterPro" id="IPR027417">
    <property type="entry name" value="P-loop_NTPase"/>
</dbReference>
<dbReference type="eggNOG" id="KOG0070">
    <property type="taxonomic scope" value="Eukaryota"/>
</dbReference>
<dbReference type="EMBL" id="JH598136">
    <property type="status" value="NOT_ANNOTATED_CDS"/>
    <property type="molecule type" value="Genomic_DNA"/>
</dbReference>
<evidence type="ECO:0000256" key="2">
    <source>
        <dbReference type="ARBA" id="ARBA00023134"/>
    </source>
</evidence>
<dbReference type="Proteomes" id="UP000011713">
    <property type="component" value="Unassembled WGS sequence"/>
</dbReference>
<reference evidence="4" key="2">
    <citation type="submission" date="2015-06" db="UniProtKB">
        <authorList>
            <consortium name="EnsemblProtists"/>
        </authorList>
    </citation>
    <scope>IDENTIFICATION</scope>
    <source>
        <strain evidence="4">Emoy2</strain>
    </source>
</reference>
<dbReference type="HOGENOM" id="CLU_193321_0_0_1"/>
<dbReference type="Gene3D" id="3.40.50.300">
    <property type="entry name" value="P-loop containing nucleotide triphosphate hydrolases"/>
    <property type="match status" value="1"/>
</dbReference>
<protein>
    <submittedName>
        <fullName evidence="4">Uncharacterized protein</fullName>
    </submittedName>
</protein>
<feature type="region of interest" description="Disordered" evidence="3">
    <location>
        <begin position="51"/>
        <end position="84"/>
    </location>
</feature>
<reference evidence="5" key="1">
    <citation type="journal article" date="2010" name="Science">
        <title>Signatures of adaptation to obligate biotrophy in the Hyaloperonospora arabidopsidis genome.</title>
        <authorList>
            <person name="Baxter L."/>
            <person name="Tripathy S."/>
            <person name="Ishaque N."/>
            <person name="Boot N."/>
            <person name="Cabral A."/>
            <person name="Kemen E."/>
            <person name="Thines M."/>
            <person name="Ah-Fong A."/>
            <person name="Anderson R."/>
            <person name="Badejoko W."/>
            <person name="Bittner-Eddy P."/>
            <person name="Boore J.L."/>
            <person name="Chibucos M.C."/>
            <person name="Coates M."/>
            <person name="Dehal P."/>
            <person name="Delehaunty K."/>
            <person name="Dong S."/>
            <person name="Downton P."/>
            <person name="Dumas B."/>
            <person name="Fabro G."/>
            <person name="Fronick C."/>
            <person name="Fuerstenberg S.I."/>
            <person name="Fulton L."/>
            <person name="Gaulin E."/>
            <person name="Govers F."/>
            <person name="Hughes L."/>
            <person name="Humphray S."/>
            <person name="Jiang R.H."/>
            <person name="Judelson H."/>
            <person name="Kamoun S."/>
            <person name="Kyung K."/>
            <person name="Meijer H."/>
            <person name="Minx P."/>
            <person name="Morris P."/>
            <person name="Nelson J."/>
            <person name="Phuntumart V."/>
            <person name="Qutob D."/>
            <person name="Rehmany A."/>
            <person name="Rougon-Cardoso A."/>
            <person name="Ryden P."/>
            <person name="Torto-Alalibo T."/>
            <person name="Studholme D."/>
            <person name="Wang Y."/>
            <person name="Win J."/>
            <person name="Wood J."/>
            <person name="Clifton S.W."/>
            <person name="Rogers J."/>
            <person name="Van den Ackerveken G."/>
            <person name="Jones J.D."/>
            <person name="McDowell J.M."/>
            <person name="Beynon J."/>
            <person name="Tyler B.M."/>
        </authorList>
    </citation>
    <scope>NUCLEOTIDE SEQUENCE [LARGE SCALE GENOMIC DNA]</scope>
    <source>
        <strain evidence="5">Emoy2</strain>
    </source>
</reference>
<dbReference type="InParanoid" id="M4BCT3"/>
<dbReference type="GO" id="GO:0003924">
    <property type="term" value="F:GTPase activity"/>
    <property type="evidence" value="ECO:0007669"/>
    <property type="project" value="InterPro"/>
</dbReference>
<dbReference type="EnsemblProtists" id="HpaT804099">
    <property type="protein sequence ID" value="HpaP804099"/>
    <property type="gene ID" value="HpaG804099"/>
</dbReference>
<dbReference type="EnsemblProtists" id="HpaT804100">
    <property type="protein sequence ID" value="HpaP804100"/>
    <property type="gene ID" value="HpaG804100"/>
</dbReference>
<proteinExistence type="predicted"/>
<sequence length="84" mass="9258">MTVEYKNISFKAQDVGVQDKIRPLWRHYYKNTRSLIFVVNINDGDRVDVERGQAAPHGEQGRAAGLGAAGVSKHAGSIERHGRG</sequence>
<dbReference type="VEuPathDB" id="FungiDB:HpaG804099"/>
<dbReference type="Pfam" id="PF00025">
    <property type="entry name" value="Arf"/>
    <property type="match status" value="1"/>
</dbReference>
<dbReference type="InterPro" id="IPR024156">
    <property type="entry name" value="Small_GTPase_ARF"/>
</dbReference>
<dbReference type="AlphaFoldDB" id="M4BCT3"/>
<keyword evidence="2" id="KW-0342">GTP-binding</keyword>
<accession>M4BCT3</accession>
<dbReference type="PANTHER" id="PTHR11711">
    <property type="entry name" value="ADP RIBOSYLATION FACTOR-RELATED"/>
    <property type="match status" value="1"/>
</dbReference>
<dbReference type="GO" id="GO:0005525">
    <property type="term" value="F:GTP binding"/>
    <property type="evidence" value="ECO:0007669"/>
    <property type="project" value="UniProtKB-KW"/>
</dbReference>
<evidence type="ECO:0000256" key="1">
    <source>
        <dbReference type="ARBA" id="ARBA00022741"/>
    </source>
</evidence>
<dbReference type="SUPFAM" id="SSF52540">
    <property type="entry name" value="P-loop containing nucleoside triphosphate hydrolases"/>
    <property type="match status" value="1"/>
</dbReference>
<organism evidence="4 5">
    <name type="scientific">Hyaloperonospora arabidopsidis (strain Emoy2)</name>
    <name type="common">Downy mildew agent</name>
    <name type="synonym">Peronospora arabidopsidis</name>
    <dbReference type="NCBI Taxonomy" id="559515"/>
    <lineage>
        <taxon>Eukaryota</taxon>
        <taxon>Sar</taxon>
        <taxon>Stramenopiles</taxon>
        <taxon>Oomycota</taxon>
        <taxon>Peronosporomycetes</taxon>
        <taxon>Peronosporales</taxon>
        <taxon>Peronosporaceae</taxon>
        <taxon>Hyaloperonospora</taxon>
    </lineage>
</organism>
<evidence type="ECO:0000313" key="5">
    <source>
        <dbReference type="Proteomes" id="UP000011713"/>
    </source>
</evidence>
<keyword evidence="5" id="KW-1185">Reference proteome</keyword>